<dbReference type="CDD" id="cd01887">
    <property type="entry name" value="IF2_eIF5B"/>
    <property type="match status" value="1"/>
</dbReference>
<proteinExistence type="inferred from homology"/>
<dbReference type="GO" id="GO:0005737">
    <property type="term" value="C:cytoplasm"/>
    <property type="evidence" value="ECO:0007669"/>
    <property type="project" value="TreeGrafter"/>
</dbReference>
<comment type="similarity">
    <text evidence="1 8 9">Belongs to the TRAFAC class translation factor GTPase superfamily. Classic translation factor GTPase family. IF-2 subfamily.</text>
</comment>
<evidence type="ECO:0000256" key="2">
    <source>
        <dbReference type="ARBA" id="ARBA00020166"/>
    </source>
</evidence>
<dbReference type="PRINTS" id="PR00315">
    <property type="entry name" value="ELONGATNFCT"/>
</dbReference>
<evidence type="ECO:0000256" key="5">
    <source>
        <dbReference type="ARBA" id="ARBA00022917"/>
    </source>
</evidence>
<dbReference type="SUPFAM" id="SSF50447">
    <property type="entry name" value="Translation proteins"/>
    <property type="match status" value="1"/>
</dbReference>
<dbReference type="Proteomes" id="UP000565078">
    <property type="component" value="Unassembled WGS sequence"/>
</dbReference>
<dbReference type="Gene3D" id="2.40.30.10">
    <property type="entry name" value="Translation factors"/>
    <property type="match status" value="2"/>
</dbReference>
<dbReference type="GO" id="GO:0003924">
    <property type="term" value="F:GTPase activity"/>
    <property type="evidence" value="ECO:0007669"/>
    <property type="project" value="UniProtKB-UniRule"/>
</dbReference>
<evidence type="ECO:0000256" key="6">
    <source>
        <dbReference type="ARBA" id="ARBA00023134"/>
    </source>
</evidence>
<organism evidence="11 12">
    <name type="scientific">Candidatus Iainarchaeum sp</name>
    <dbReference type="NCBI Taxonomy" id="3101447"/>
    <lineage>
        <taxon>Archaea</taxon>
        <taxon>Candidatus Iainarchaeota</taxon>
        <taxon>Candidatus Iainarchaeia</taxon>
        <taxon>Candidatus Iainarchaeales</taxon>
        <taxon>Candidatus Iainarchaeaceae</taxon>
        <taxon>Candidatus Iainarchaeum</taxon>
    </lineage>
</organism>
<keyword evidence="5 8" id="KW-0648">Protein biosynthesis</keyword>
<dbReference type="FunFam" id="3.40.50.300:FF:000112">
    <property type="entry name" value="Eukaryotic translation initiation factor 5B"/>
    <property type="match status" value="1"/>
</dbReference>
<accession>A0A7J4IWH3</accession>
<dbReference type="NCBIfam" id="TIGR00491">
    <property type="entry name" value="aIF-2"/>
    <property type="match status" value="1"/>
</dbReference>
<dbReference type="SUPFAM" id="SSF52540">
    <property type="entry name" value="P-loop containing nucleoside triphosphate hydrolases"/>
    <property type="match status" value="1"/>
</dbReference>
<evidence type="ECO:0000256" key="1">
    <source>
        <dbReference type="ARBA" id="ARBA00007733"/>
    </source>
</evidence>
<dbReference type="Gene3D" id="3.40.50.300">
    <property type="entry name" value="P-loop containing nucleotide triphosphate hydrolases"/>
    <property type="match status" value="1"/>
</dbReference>
<evidence type="ECO:0000256" key="7">
    <source>
        <dbReference type="ARBA" id="ARBA00024852"/>
    </source>
</evidence>
<dbReference type="InterPro" id="IPR027417">
    <property type="entry name" value="P-loop_NTPase"/>
</dbReference>
<evidence type="ECO:0000259" key="10">
    <source>
        <dbReference type="PROSITE" id="PS51722"/>
    </source>
</evidence>
<feature type="binding site" evidence="8">
    <location>
        <begin position="75"/>
        <end position="79"/>
    </location>
    <ligand>
        <name>GTP</name>
        <dbReference type="ChEBI" id="CHEBI:37565"/>
    </ligand>
</feature>
<dbReference type="GO" id="GO:0005525">
    <property type="term" value="F:GTP binding"/>
    <property type="evidence" value="ECO:0007669"/>
    <property type="project" value="UniProtKB-KW"/>
</dbReference>
<dbReference type="InterPro" id="IPR023115">
    <property type="entry name" value="TIF_IF2_dom3"/>
</dbReference>
<dbReference type="SUPFAM" id="SSF52156">
    <property type="entry name" value="Initiation factor IF2/eIF5b, domain 3"/>
    <property type="match status" value="1"/>
</dbReference>
<comment type="function">
    <text evidence="7 8 9">Function in general translation initiation by promoting the binding of the formylmethionine-tRNA to ribosomes. Seems to function along with eIF-2.</text>
</comment>
<dbReference type="InterPro" id="IPR029459">
    <property type="entry name" value="EFTU-type"/>
</dbReference>
<sequence>MIRKPIITVLGHVDAGKTKLLDSVRGTAVAEKEAGGITQHIGATELPLSLIMGLSKNIIERYKFSIQIPGLLFIDTPGHEAFTNLRRRGGSIADLAVLVVDINRGLEEQTIEAIEILKSYKCPFIVAANKVDTLKGWIIEQGSVSDAIAKQNTDAIEALDTKIYTIIGQLHAKGFASERFDRVKDFTKEVAIIPVSAKMKIGIEELLMFLAALSQRYLEKKLIVHERGRCRGTVLEVREERGLGKTIDVILYDGMLRVGDEIVVGARAGTIRAKVRALLEPRPAGDTSNEKFRNVQEIHAAAGVKIAAPGLDEALAGSPVLSYSGHAEKEISDEIHRIKIDSDAIGPIVRSNTLGSLEAIVKLLQDRAIRVKKADVGEVPRKDVLEIESVGVKDRYKGVIFAFHTKVSEAAASEAQKRNVKIFENNVVYRLLEEYEGWVKAEKEAEKKSKLSVVVMPAKFEVLRGFVFRHSGPAIVGVKIIEGKIRKGIEVMNSQGGIVGRLHAIQTEGKAIEEAQKGMEVAVSIQDAVVGRNVFEGDELYSHIPARHFSELSAIADSFSGGELELIEEIRKMEALKA</sequence>
<dbReference type="HAMAP" id="MF_00100_A">
    <property type="entry name" value="IF_2_A"/>
    <property type="match status" value="1"/>
</dbReference>
<dbReference type="InterPro" id="IPR000795">
    <property type="entry name" value="T_Tr_GTP-bd_dom"/>
</dbReference>
<feature type="binding site" evidence="8">
    <location>
        <begin position="129"/>
        <end position="132"/>
    </location>
    <ligand>
        <name>GTP</name>
        <dbReference type="ChEBI" id="CHEBI:37565"/>
    </ligand>
</feature>
<gene>
    <name evidence="8 11" type="primary">infB</name>
    <name evidence="11" type="ORF">HA254_00630</name>
</gene>
<reference evidence="12" key="1">
    <citation type="journal article" date="2020" name="bioRxiv">
        <title>A rank-normalized archaeal taxonomy based on genome phylogeny resolves widespread incomplete and uneven classifications.</title>
        <authorList>
            <person name="Rinke C."/>
            <person name="Chuvochina M."/>
            <person name="Mussig A.J."/>
            <person name="Chaumeil P.-A."/>
            <person name="Waite D.W."/>
            <person name="Whitman W.B."/>
            <person name="Parks D.H."/>
            <person name="Hugenholtz P."/>
        </authorList>
    </citation>
    <scope>NUCLEOTIDE SEQUENCE [LARGE SCALE GENOMIC DNA]</scope>
</reference>
<dbReference type="PROSITE" id="PS51722">
    <property type="entry name" value="G_TR_2"/>
    <property type="match status" value="1"/>
</dbReference>
<evidence type="ECO:0000256" key="4">
    <source>
        <dbReference type="ARBA" id="ARBA00022741"/>
    </source>
</evidence>
<evidence type="ECO:0000256" key="9">
    <source>
        <dbReference type="RuleBase" id="RU000644"/>
    </source>
</evidence>
<feature type="binding site" evidence="8">
    <location>
        <begin position="11"/>
        <end position="18"/>
    </location>
    <ligand>
        <name>GTP</name>
        <dbReference type="ChEBI" id="CHEBI:37565"/>
    </ligand>
</feature>
<dbReference type="PANTHER" id="PTHR43381:SF4">
    <property type="entry name" value="EUKARYOTIC TRANSLATION INITIATION FACTOR 5B"/>
    <property type="match status" value="1"/>
</dbReference>
<dbReference type="InterPro" id="IPR009000">
    <property type="entry name" value="Transl_B-barrel_sf"/>
</dbReference>
<feature type="domain" description="Tr-type G" evidence="10">
    <location>
        <begin position="2"/>
        <end position="218"/>
    </location>
</feature>
<dbReference type="CDD" id="cd16266">
    <property type="entry name" value="IF2_aeIF5B_IV"/>
    <property type="match status" value="1"/>
</dbReference>
<keyword evidence="4 8" id="KW-0547">Nucleotide-binding</keyword>
<dbReference type="InterPro" id="IPR005225">
    <property type="entry name" value="Small_GTP-bd"/>
</dbReference>
<evidence type="ECO:0000313" key="11">
    <source>
        <dbReference type="EMBL" id="HIH09154.1"/>
    </source>
</evidence>
<dbReference type="Gene3D" id="3.40.50.10050">
    <property type="entry name" value="Translation initiation factor IF- 2, domain 3"/>
    <property type="match status" value="1"/>
</dbReference>
<evidence type="ECO:0000256" key="3">
    <source>
        <dbReference type="ARBA" id="ARBA00022540"/>
    </source>
</evidence>
<dbReference type="Pfam" id="PF14578">
    <property type="entry name" value="GTP_EFTU_D4"/>
    <property type="match status" value="1"/>
</dbReference>
<dbReference type="Pfam" id="PF11987">
    <property type="entry name" value="IF-2"/>
    <property type="match status" value="1"/>
</dbReference>
<dbReference type="InterPro" id="IPR004544">
    <property type="entry name" value="TF_aIF-2_arc"/>
</dbReference>
<dbReference type="GO" id="GO:0003743">
    <property type="term" value="F:translation initiation factor activity"/>
    <property type="evidence" value="ECO:0007669"/>
    <property type="project" value="UniProtKB-UniRule"/>
</dbReference>
<evidence type="ECO:0000313" key="12">
    <source>
        <dbReference type="Proteomes" id="UP000565078"/>
    </source>
</evidence>
<dbReference type="Pfam" id="PF00009">
    <property type="entry name" value="GTP_EFTU"/>
    <property type="match status" value="1"/>
</dbReference>
<dbReference type="NCBIfam" id="TIGR00231">
    <property type="entry name" value="small_GTP"/>
    <property type="match status" value="1"/>
</dbReference>
<keyword evidence="6 8" id="KW-0342">GTP-binding</keyword>
<dbReference type="CDD" id="cd03703">
    <property type="entry name" value="aeIF5B_II"/>
    <property type="match status" value="1"/>
</dbReference>
<dbReference type="EMBL" id="DUGC01000012">
    <property type="protein sequence ID" value="HIH09154.1"/>
    <property type="molecule type" value="Genomic_DNA"/>
</dbReference>
<keyword evidence="3 8" id="KW-0396">Initiation factor</keyword>
<comment type="caution">
    <text evidence="11">The sequence shown here is derived from an EMBL/GenBank/DDBJ whole genome shotgun (WGS) entry which is preliminary data.</text>
</comment>
<dbReference type="PANTHER" id="PTHR43381">
    <property type="entry name" value="TRANSLATION INITIATION FACTOR IF-2-RELATED"/>
    <property type="match status" value="1"/>
</dbReference>
<dbReference type="NCBIfam" id="NF003078">
    <property type="entry name" value="PRK04004.1"/>
    <property type="match status" value="1"/>
</dbReference>
<dbReference type="AlphaFoldDB" id="A0A7J4IWH3"/>
<dbReference type="InterPro" id="IPR015760">
    <property type="entry name" value="TIF_IF2"/>
</dbReference>
<evidence type="ECO:0000256" key="8">
    <source>
        <dbReference type="HAMAP-Rule" id="MF_00100"/>
    </source>
</evidence>
<protein>
    <recommendedName>
        <fullName evidence="2 8">Probable translation initiation factor IF-2</fullName>
    </recommendedName>
</protein>
<name>A0A7J4IWH3_9ARCH</name>
<dbReference type="InterPro" id="IPR036925">
    <property type="entry name" value="TIF_IF2_dom3_sf"/>
</dbReference>